<dbReference type="EMBL" id="FNWV01000009">
    <property type="protein sequence ID" value="SEH74101.1"/>
    <property type="molecule type" value="Genomic_DNA"/>
</dbReference>
<dbReference type="AlphaFoldDB" id="A0A1H6KMP6"/>
<dbReference type="Proteomes" id="UP000183190">
    <property type="component" value="Unassembled WGS sequence"/>
</dbReference>
<gene>
    <name evidence="1" type="ORF">SAMN02910265_02413</name>
</gene>
<organism evidence="1 2">
    <name type="scientific">Ruminococcus flavefaciens</name>
    <dbReference type="NCBI Taxonomy" id="1265"/>
    <lineage>
        <taxon>Bacteria</taxon>
        <taxon>Bacillati</taxon>
        <taxon>Bacillota</taxon>
        <taxon>Clostridia</taxon>
        <taxon>Eubacteriales</taxon>
        <taxon>Oscillospiraceae</taxon>
        <taxon>Ruminococcus</taxon>
    </lineage>
</organism>
<dbReference type="GO" id="GO:0003697">
    <property type="term" value="F:single-stranded DNA binding"/>
    <property type="evidence" value="ECO:0007669"/>
    <property type="project" value="InterPro"/>
</dbReference>
<sequence>MKVPMFSILTREAAGIIKDIHDRMPVILDKNSLQDWIRPDGDPFSITEMALTNMVFEKAVEYHRSPTEFITA</sequence>
<dbReference type="InterPro" id="IPR036590">
    <property type="entry name" value="SRAP-like"/>
</dbReference>
<dbReference type="Gene3D" id="3.90.1680.10">
    <property type="entry name" value="SOS response associated peptidase-like"/>
    <property type="match status" value="1"/>
</dbReference>
<proteinExistence type="predicted"/>
<accession>A0A1H6KMP6</accession>
<evidence type="ECO:0000313" key="1">
    <source>
        <dbReference type="EMBL" id="SEH74101.1"/>
    </source>
</evidence>
<dbReference type="SUPFAM" id="SSF143081">
    <property type="entry name" value="BB1717-like"/>
    <property type="match status" value="1"/>
</dbReference>
<reference evidence="1 2" key="1">
    <citation type="submission" date="2016-10" db="EMBL/GenBank/DDBJ databases">
        <authorList>
            <person name="de Groot N.N."/>
        </authorList>
    </citation>
    <scope>NUCLEOTIDE SEQUENCE [LARGE SCALE GENOMIC DNA]</scope>
    <source>
        <strain evidence="1 2">YAD2003</strain>
    </source>
</reference>
<dbReference type="Pfam" id="PF02586">
    <property type="entry name" value="SRAP"/>
    <property type="match status" value="1"/>
</dbReference>
<name>A0A1H6KMP6_RUMFL</name>
<dbReference type="InterPro" id="IPR003738">
    <property type="entry name" value="SRAP"/>
</dbReference>
<protein>
    <submittedName>
        <fullName evidence="1">SOS response associated peptidase (SRAP)</fullName>
    </submittedName>
</protein>
<evidence type="ECO:0000313" key="2">
    <source>
        <dbReference type="Proteomes" id="UP000183190"/>
    </source>
</evidence>
<dbReference type="GO" id="GO:0106300">
    <property type="term" value="P:protein-DNA covalent cross-linking repair"/>
    <property type="evidence" value="ECO:0007669"/>
    <property type="project" value="InterPro"/>
</dbReference>